<accession>A0A5B7I0V1</accession>
<evidence type="ECO:0000256" key="1">
    <source>
        <dbReference type="SAM" id="MobiDB-lite"/>
    </source>
</evidence>
<dbReference type="EMBL" id="VSRR010047979">
    <property type="protein sequence ID" value="MPC78260.1"/>
    <property type="molecule type" value="Genomic_DNA"/>
</dbReference>
<comment type="caution">
    <text evidence="2">The sequence shown here is derived from an EMBL/GenBank/DDBJ whole genome shotgun (WGS) entry which is preliminary data.</text>
</comment>
<feature type="compositionally biased region" description="Pro residues" evidence="1">
    <location>
        <begin position="38"/>
        <end position="48"/>
    </location>
</feature>
<dbReference type="AlphaFoldDB" id="A0A5B7I0V1"/>
<evidence type="ECO:0000313" key="2">
    <source>
        <dbReference type="EMBL" id="MPC78260.1"/>
    </source>
</evidence>
<protein>
    <submittedName>
        <fullName evidence="2">Uncharacterized protein</fullName>
    </submittedName>
</protein>
<dbReference type="Proteomes" id="UP000324222">
    <property type="component" value="Unassembled WGS sequence"/>
</dbReference>
<reference evidence="2 3" key="1">
    <citation type="submission" date="2019-05" db="EMBL/GenBank/DDBJ databases">
        <title>Another draft genome of Portunus trituberculatus and its Hox gene families provides insights of decapod evolution.</title>
        <authorList>
            <person name="Jeong J.-H."/>
            <person name="Song I."/>
            <person name="Kim S."/>
            <person name="Choi T."/>
            <person name="Kim D."/>
            <person name="Ryu S."/>
            <person name="Kim W."/>
        </authorList>
    </citation>
    <scope>NUCLEOTIDE SEQUENCE [LARGE SCALE GENOMIC DNA]</scope>
    <source>
        <tissue evidence="2">Muscle</tissue>
    </source>
</reference>
<organism evidence="2 3">
    <name type="scientific">Portunus trituberculatus</name>
    <name type="common">Swimming crab</name>
    <name type="synonym">Neptunus trituberculatus</name>
    <dbReference type="NCBI Taxonomy" id="210409"/>
    <lineage>
        <taxon>Eukaryota</taxon>
        <taxon>Metazoa</taxon>
        <taxon>Ecdysozoa</taxon>
        <taxon>Arthropoda</taxon>
        <taxon>Crustacea</taxon>
        <taxon>Multicrustacea</taxon>
        <taxon>Malacostraca</taxon>
        <taxon>Eumalacostraca</taxon>
        <taxon>Eucarida</taxon>
        <taxon>Decapoda</taxon>
        <taxon>Pleocyemata</taxon>
        <taxon>Brachyura</taxon>
        <taxon>Eubrachyura</taxon>
        <taxon>Portunoidea</taxon>
        <taxon>Portunidae</taxon>
        <taxon>Portuninae</taxon>
        <taxon>Portunus</taxon>
    </lineage>
</organism>
<keyword evidence="3" id="KW-1185">Reference proteome</keyword>
<proteinExistence type="predicted"/>
<sequence>MRNFGTDATHTARTDSKIAGQAIFLAIASMLKITLITPRPPPPSPPPTRQQLSSQPASTTANVSPSIAPGVNIPMATKVSPTLLRRVPRLRCETAFRWRLTDRQVGRQVGR</sequence>
<feature type="region of interest" description="Disordered" evidence="1">
    <location>
        <begin position="36"/>
        <end position="72"/>
    </location>
</feature>
<gene>
    <name evidence="2" type="ORF">E2C01_072744</name>
</gene>
<name>A0A5B7I0V1_PORTR</name>
<evidence type="ECO:0000313" key="3">
    <source>
        <dbReference type="Proteomes" id="UP000324222"/>
    </source>
</evidence>